<dbReference type="Proteomes" id="UP000240739">
    <property type="component" value="Unassembled WGS sequence"/>
</dbReference>
<dbReference type="EMBL" id="PYYB01000001">
    <property type="protein sequence ID" value="PTL58212.1"/>
    <property type="molecule type" value="Genomic_DNA"/>
</dbReference>
<name>A0A2T4UG34_9ACTN</name>
<dbReference type="OrthoDB" id="9940569at2"/>
<evidence type="ECO:0000313" key="1">
    <source>
        <dbReference type="EMBL" id="PTL58212.1"/>
    </source>
</evidence>
<evidence type="ECO:0000313" key="2">
    <source>
        <dbReference type="Proteomes" id="UP000240739"/>
    </source>
</evidence>
<organism evidence="1 2">
    <name type="scientific">Paraconexibacter algicola</name>
    <dbReference type="NCBI Taxonomy" id="2133960"/>
    <lineage>
        <taxon>Bacteria</taxon>
        <taxon>Bacillati</taxon>
        <taxon>Actinomycetota</taxon>
        <taxon>Thermoleophilia</taxon>
        <taxon>Solirubrobacterales</taxon>
        <taxon>Paraconexibacteraceae</taxon>
        <taxon>Paraconexibacter</taxon>
    </lineage>
</organism>
<keyword evidence="2" id="KW-1185">Reference proteome</keyword>
<sequence length="111" mass="12231">MAGYLQLARVAKLAHARVSTARELEARWKALPPEQQEEARKEWEAVKAALAAVRTRLEYGPRGFVSELKAGYRGEESAPADDPRPLAELAKELASASNALRNKLDAYDAAR</sequence>
<proteinExistence type="predicted"/>
<accession>A0A2T4UG34</accession>
<dbReference type="RefSeq" id="WP_107566650.1">
    <property type="nucleotide sequence ID" value="NZ_PYYB01000001.1"/>
</dbReference>
<gene>
    <name evidence="1" type="ORF">C7Y72_00385</name>
</gene>
<dbReference type="AlphaFoldDB" id="A0A2T4UG34"/>
<comment type="caution">
    <text evidence="1">The sequence shown here is derived from an EMBL/GenBank/DDBJ whole genome shotgun (WGS) entry which is preliminary data.</text>
</comment>
<protein>
    <submittedName>
        <fullName evidence="1">Uncharacterized protein</fullName>
    </submittedName>
</protein>
<reference evidence="1 2" key="1">
    <citation type="submission" date="2018-03" db="EMBL/GenBank/DDBJ databases">
        <title>Aquarubrobacter algicola gen. nov., sp. nov., a novel actinobacterium isolated from shallow eutrophic lake during the end of cyanobacterial harmful algal blooms.</title>
        <authorList>
            <person name="Chun S.J."/>
        </authorList>
    </citation>
    <scope>NUCLEOTIDE SEQUENCE [LARGE SCALE GENOMIC DNA]</scope>
    <source>
        <strain evidence="1 2">Seoho-28</strain>
    </source>
</reference>